<dbReference type="InterPro" id="IPR007110">
    <property type="entry name" value="Ig-like_dom"/>
</dbReference>
<evidence type="ECO:0000259" key="2">
    <source>
        <dbReference type="PROSITE" id="PS50835"/>
    </source>
</evidence>
<keyword evidence="4" id="KW-1185">Reference proteome</keyword>
<dbReference type="AlphaFoldDB" id="A0AAV1GVR5"/>
<dbReference type="InterPro" id="IPR013783">
    <property type="entry name" value="Ig-like_fold"/>
</dbReference>
<evidence type="ECO:0000313" key="4">
    <source>
        <dbReference type="Proteomes" id="UP001178508"/>
    </source>
</evidence>
<reference evidence="3" key="1">
    <citation type="submission" date="2023-08" db="EMBL/GenBank/DDBJ databases">
        <authorList>
            <person name="Alioto T."/>
            <person name="Alioto T."/>
            <person name="Gomez Garrido J."/>
        </authorList>
    </citation>
    <scope>NUCLEOTIDE SEQUENCE</scope>
</reference>
<dbReference type="PROSITE" id="PS50835">
    <property type="entry name" value="IG_LIKE"/>
    <property type="match status" value="1"/>
</dbReference>
<dbReference type="EMBL" id="OY660880">
    <property type="protein sequence ID" value="CAJ1077887.1"/>
    <property type="molecule type" value="Genomic_DNA"/>
</dbReference>
<keyword evidence="1" id="KW-0732">Signal</keyword>
<proteinExistence type="predicted"/>
<dbReference type="PANTHER" id="PTHR11422">
    <property type="entry name" value="T-CELL SURFACE GLYCOPROTEIN CD4"/>
    <property type="match status" value="1"/>
</dbReference>
<dbReference type="Gene3D" id="2.60.40.10">
    <property type="entry name" value="Immunoglobulins"/>
    <property type="match status" value="1"/>
</dbReference>
<protein>
    <submittedName>
        <fullName evidence="3">Uncharacterized protein LOC117824562</fullName>
    </submittedName>
</protein>
<evidence type="ECO:0000313" key="3">
    <source>
        <dbReference type="EMBL" id="CAJ1077887.1"/>
    </source>
</evidence>
<accession>A0AAV1GVR5</accession>
<organism evidence="3 4">
    <name type="scientific">Xyrichtys novacula</name>
    <name type="common">Pearly razorfish</name>
    <name type="synonym">Hemipteronotus novacula</name>
    <dbReference type="NCBI Taxonomy" id="13765"/>
    <lineage>
        <taxon>Eukaryota</taxon>
        <taxon>Metazoa</taxon>
        <taxon>Chordata</taxon>
        <taxon>Craniata</taxon>
        <taxon>Vertebrata</taxon>
        <taxon>Euteleostomi</taxon>
        <taxon>Actinopterygii</taxon>
        <taxon>Neopterygii</taxon>
        <taxon>Teleostei</taxon>
        <taxon>Neoteleostei</taxon>
        <taxon>Acanthomorphata</taxon>
        <taxon>Eupercaria</taxon>
        <taxon>Labriformes</taxon>
        <taxon>Labridae</taxon>
        <taxon>Xyrichtys</taxon>
    </lineage>
</organism>
<dbReference type="Proteomes" id="UP001178508">
    <property type="component" value="Chromosome 17"/>
</dbReference>
<name>A0AAV1GVR5_XYRNO</name>
<dbReference type="InterPro" id="IPR013106">
    <property type="entry name" value="Ig_V-set"/>
</dbReference>
<sequence>MEFQWIQICLVLIALPQFTAAQAKTLYLTIRDGDDVTLPCENLIANQINCEGTDWRFDDSPNAASILLFRQGRIGKYAGSKSGRLSVTEDCHLHIKRVSLEDVGHYLCQQFNPGRMHDSNALVDLSVVTMTKQRGSDSVTFSGSVWAPDQSTCRVKWLSGGEVVSEHHQGFRTPDRLCFSSAVFQTNHHFMNKSRSNSLQCEVTVDTSVLLFPFRPQPSGQHARTTNIITTTESSFETGITTTKSAICNGPANLHDDFCGPSVLDWIMLSLRVSELVLITVITVLLFRASGNHRPPDDFTVSYDGEEVTVTYENVEEPSASGRHH</sequence>
<gene>
    <name evidence="3" type="ORF">XNOV1_A034807</name>
</gene>
<dbReference type="SMART" id="SM00409">
    <property type="entry name" value="IG"/>
    <property type="match status" value="1"/>
</dbReference>
<dbReference type="Pfam" id="PF07686">
    <property type="entry name" value="V-set"/>
    <property type="match status" value="1"/>
</dbReference>
<feature type="chain" id="PRO_5044021582" evidence="1">
    <location>
        <begin position="22"/>
        <end position="325"/>
    </location>
</feature>
<dbReference type="InterPro" id="IPR036179">
    <property type="entry name" value="Ig-like_dom_sf"/>
</dbReference>
<dbReference type="SUPFAM" id="SSF48726">
    <property type="entry name" value="Immunoglobulin"/>
    <property type="match status" value="1"/>
</dbReference>
<feature type="domain" description="Ig-like" evidence="2">
    <location>
        <begin position="16"/>
        <end position="126"/>
    </location>
</feature>
<feature type="signal peptide" evidence="1">
    <location>
        <begin position="1"/>
        <end position="21"/>
    </location>
</feature>
<evidence type="ECO:0000256" key="1">
    <source>
        <dbReference type="SAM" id="SignalP"/>
    </source>
</evidence>
<dbReference type="InterPro" id="IPR003599">
    <property type="entry name" value="Ig_sub"/>
</dbReference>